<comment type="caution">
    <text evidence="1">The sequence shown here is derived from an EMBL/GenBank/DDBJ whole genome shotgun (WGS) entry which is preliminary data.</text>
</comment>
<organism evidence="1 2">
    <name type="scientific">Lactococcus lactis subsp. lactis</name>
    <name type="common">Streptococcus lactis</name>
    <dbReference type="NCBI Taxonomy" id="1360"/>
    <lineage>
        <taxon>Bacteria</taxon>
        <taxon>Bacillati</taxon>
        <taxon>Bacillota</taxon>
        <taxon>Bacilli</taxon>
        <taxon>Lactobacillales</taxon>
        <taxon>Streptococcaceae</taxon>
        <taxon>Lactococcus</taxon>
    </lineage>
</organism>
<dbReference type="Proteomes" id="UP000054230">
    <property type="component" value="Unassembled WGS sequence"/>
</dbReference>
<proteinExistence type="predicted"/>
<dbReference type="PATRIC" id="fig|1360.106.peg.2164"/>
<dbReference type="EMBL" id="LKLP01000129">
    <property type="protein sequence ID" value="KSU05201.1"/>
    <property type="molecule type" value="Genomic_DNA"/>
</dbReference>
<accession>A0A0V8CWH7</accession>
<dbReference type="RefSeq" id="WP_058210614.1">
    <property type="nucleotide sequence ID" value="NZ_LKLP01000129.1"/>
</dbReference>
<reference evidence="2" key="1">
    <citation type="submission" date="2015-10" db="EMBL/GenBank/DDBJ databases">
        <title>Draft Genome Sequences of 11 Lactococcus lactis subspecies cremoris strains.</title>
        <authorList>
            <person name="Wels M."/>
            <person name="Backus L."/>
            <person name="Boekhorst J."/>
            <person name="Dijkstra A."/>
            <person name="Beerthuizen M."/>
            <person name="Kelly W."/>
            <person name="Siezen R."/>
            <person name="Bachmann H."/>
            <person name="Van Hijum S."/>
        </authorList>
    </citation>
    <scope>NUCLEOTIDE SEQUENCE [LARGE SCALE GENOMIC DNA]</scope>
    <source>
        <strain evidence="2">LMG8520</strain>
    </source>
</reference>
<name>A0A0V8CWH7_LACLL</name>
<sequence length="105" mass="12079">MPITNPILINNLKNLLNTSSPESIKKLQSYSVYLNHGLYPRDDKGVREIAETVRNLIHGKNLSLAFSSRLITAYEESLKVIHYKDKTILLDDILNNIKKWFSSYS</sequence>
<gene>
    <name evidence="1" type="ORF">LMG8520_2593</name>
</gene>
<evidence type="ECO:0008006" key="3">
    <source>
        <dbReference type="Google" id="ProtNLM"/>
    </source>
</evidence>
<protein>
    <recommendedName>
        <fullName evidence="3">Bacteriocin immunity protein</fullName>
    </recommendedName>
</protein>
<dbReference type="AlphaFoldDB" id="A0A0V8CWH7"/>
<evidence type="ECO:0000313" key="2">
    <source>
        <dbReference type="Proteomes" id="UP000054230"/>
    </source>
</evidence>
<evidence type="ECO:0000313" key="1">
    <source>
        <dbReference type="EMBL" id="KSU05201.1"/>
    </source>
</evidence>